<gene>
    <name evidence="2" type="primary">LOC110786433</name>
</gene>
<dbReference type="AlphaFoldDB" id="A0A9R0ICD0"/>
<keyword evidence="1" id="KW-1185">Reference proteome</keyword>
<organism evidence="1 2">
    <name type="scientific">Spinacia oleracea</name>
    <name type="common">Spinach</name>
    <dbReference type="NCBI Taxonomy" id="3562"/>
    <lineage>
        <taxon>Eukaryota</taxon>
        <taxon>Viridiplantae</taxon>
        <taxon>Streptophyta</taxon>
        <taxon>Embryophyta</taxon>
        <taxon>Tracheophyta</taxon>
        <taxon>Spermatophyta</taxon>
        <taxon>Magnoliopsida</taxon>
        <taxon>eudicotyledons</taxon>
        <taxon>Gunneridae</taxon>
        <taxon>Pentapetalae</taxon>
        <taxon>Caryophyllales</taxon>
        <taxon>Chenopodiaceae</taxon>
        <taxon>Chenopodioideae</taxon>
        <taxon>Anserineae</taxon>
        <taxon>Spinacia</taxon>
    </lineage>
</organism>
<proteinExistence type="predicted"/>
<evidence type="ECO:0000313" key="1">
    <source>
        <dbReference type="Proteomes" id="UP000813463"/>
    </source>
</evidence>
<reference evidence="1" key="1">
    <citation type="journal article" date="2021" name="Nat. Commun.">
        <title>Genomic analyses provide insights into spinach domestication and the genetic basis of agronomic traits.</title>
        <authorList>
            <person name="Cai X."/>
            <person name="Sun X."/>
            <person name="Xu C."/>
            <person name="Sun H."/>
            <person name="Wang X."/>
            <person name="Ge C."/>
            <person name="Zhang Z."/>
            <person name="Wang Q."/>
            <person name="Fei Z."/>
            <person name="Jiao C."/>
            <person name="Wang Q."/>
        </authorList>
    </citation>
    <scope>NUCLEOTIDE SEQUENCE [LARGE SCALE GENOMIC DNA]</scope>
    <source>
        <strain evidence="1">cv. Varoflay</strain>
    </source>
</reference>
<sequence length="102" mass="12024">MSYLNRPYESNYYEAETEVIREGPYGSYSAEYRVDEYGNRVPHHNHHRHNGVGEVVSEIVTDVISGGRHHGNHNHYNGPTEIIERREERIVDSSYDPYRRSY</sequence>
<dbReference type="GeneID" id="110786433"/>
<dbReference type="RefSeq" id="XP_021846681.1">
    <property type="nucleotide sequence ID" value="XM_021990989.2"/>
</dbReference>
<reference evidence="2" key="2">
    <citation type="submission" date="2025-08" db="UniProtKB">
        <authorList>
            <consortium name="RefSeq"/>
        </authorList>
    </citation>
    <scope>IDENTIFICATION</scope>
    <source>
        <tissue evidence="2">Leaf</tissue>
    </source>
</reference>
<dbReference type="KEGG" id="soe:110786433"/>
<dbReference type="Proteomes" id="UP000813463">
    <property type="component" value="Chromosome 6"/>
</dbReference>
<evidence type="ECO:0000313" key="2">
    <source>
        <dbReference type="RefSeq" id="XP_021846681.1"/>
    </source>
</evidence>
<name>A0A9R0ICD0_SPIOL</name>
<accession>A0A9R0ICD0</accession>
<protein>
    <submittedName>
        <fullName evidence="2">Uncharacterized protein</fullName>
    </submittedName>
</protein>